<dbReference type="SUPFAM" id="SSF53955">
    <property type="entry name" value="Lysozyme-like"/>
    <property type="match status" value="1"/>
</dbReference>
<reference evidence="3" key="2">
    <citation type="submission" date="2020-09" db="EMBL/GenBank/DDBJ databases">
        <authorList>
            <person name="Sun Q."/>
            <person name="Kim S."/>
        </authorList>
    </citation>
    <scope>NUCLEOTIDE SEQUENCE</scope>
    <source>
        <strain evidence="3">KCTC 22169</strain>
    </source>
</reference>
<organism evidence="3 4">
    <name type="scientific">Saccharospirillum salsuginis</name>
    <dbReference type="NCBI Taxonomy" id="418750"/>
    <lineage>
        <taxon>Bacteria</taxon>
        <taxon>Pseudomonadati</taxon>
        <taxon>Pseudomonadota</taxon>
        <taxon>Gammaproteobacteria</taxon>
        <taxon>Oceanospirillales</taxon>
        <taxon>Saccharospirillaceae</taxon>
        <taxon>Saccharospirillum</taxon>
    </lineage>
</organism>
<evidence type="ECO:0000313" key="3">
    <source>
        <dbReference type="EMBL" id="GGX53313.1"/>
    </source>
</evidence>
<dbReference type="PANTHER" id="PTHR37423">
    <property type="entry name" value="SOLUBLE LYTIC MUREIN TRANSGLYCOSYLASE-RELATED"/>
    <property type="match status" value="1"/>
</dbReference>
<dbReference type="InterPro" id="IPR023346">
    <property type="entry name" value="Lysozyme-like_dom_sf"/>
</dbReference>
<dbReference type="InterPro" id="IPR008258">
    <property type="entry name" value="Transglycosylase_SLT_dom_1"/>
</dbReference>
<evidence type="ECO:0000259" key="2">
    <source>
        <dbReference type="Pfam" id="PF01464"/>
    </source>
</evidence>
<comment type="caution">
    <text evidence="3">The sequence shown here is derived from an EMBL/GenBank/DDBJ whole genome shotgun (WGS) entry which is preliminary data.</text>
</comment>
<gene>
    <name evidence="3" type="ORF">GCM10007392_21020</name>
</gene>
<dbReference type="Pfam" id="PF01464">
    <property type="entry name" value="SLT"/>
    <property type="match status" value="1"/>
</dbReference>
<dbReference type="Gene3D" id="1.10.530.10">
    <property type="match status" value="1"/>
</dbReference>
<comment type="similarity">
    <text evidence="1">Belongs to the transglycosylase Slt family.</text>
</comment>
<dbReference type="PANTHER" id="PTHR37423:SF2">
    <property type="entry name" value="MEMBRANE-BOUND LYTIC MUREIN TRANSGLYCOSYLASE C"/>
    <property type="match status" value="1"/>
</dbReference>
<dbReference type="EMBL" id="BMXR01000004">
    <property type="protein sequence ID" value="GGX53313.1"/>
    <property type="molecule type" value="Genomic_DNA"/>
</dbReference>
<evidence type="ECO:0000256" key="1">
    <source>
        <dbReference type="ARBA" id="ARBA00007734"/>
    </source>
</evidence>
<accession>A0A918K7A7</accession>
<evidence type="ECO:0000313" key="4">
    <source>
        <dbReference type="Proteomes" id="UP000626148"/>
    </source>
</evidence>
<dbReference type="AlphaFoldDB" id="A0A918K7A7"/>
<keyword evidence="4" id="KW-1185">Reference proteome</keyword>
<sequence length="163" mass="18827">MVTDRPIQLDGYELEHSRLNATGAGRALRYQDSPANRQRIEQHIRTAADLYQLEEALIRAVIRQESNFRLNAVSSKGAQGLMQLMPGTARMYRVSDPFDARQNIHAGTRHLRYLLQRYRNDLDLALAAYNAGETAVARYRGIPPYPETQAYVQAVKEWYREYR</sequence>
<proteinExistence type="inferred from homology"/>
<dbReference type="CDD" id="cd00254">
    <property type="entry name" value="LT-like"/>
    <property type="match status" value="1"/>
</dbReference>
<name>A0A918K7A7_9GAMM</name>
<dbReference type="Proteomes" id="UP000626148">
    <property type="component" value="Unassembled WGS sequence"/>
</dbReference>
<feature type="domain" description="Transglycosylase SLT" evidence="2">
    <location>
        <begin position="44"/>
        <end position="142"/>
    </location>
</feature>
<protein>
    <recommendedName>
        <fullName evidence="2">Transglycosylase SLT domain-containing protein</fullName>
    </recommendedName>
</protein>
<reference evidence="3" key="1">
    <citation type="journal article" date="2014" name="Int. J. Syst. Evol. Microbiol.">
        <title>Complete genome sequence of Corynebacterium casei LMG S-19264T (=DSM 44701T), isolated from a smear-ripened cheese.</title>
        <authorList>
            <consortium name="US DOE Joint Genome Institute (JGI-PGF)"/>
            <person name="Walter F."/>
            <person name="Albersmeier A."/>
            <person name="Kalinowski J."/>
            <person name="Ruckert C."/>
        </authorList>
    </citation>
    <scope>NUCLEOTIDE SEQUENCE</scope>
    <source>
        <strain evidence="3">KCTC 22169</strain>
    </source>
</reference>